<dbReference type="Pfam" id="PF13358">
    <property type="entry name" value="DDE_3"/>
    <property type="match status" value="1"/>
</dbReference>
<dbReference type="GO" id="GO:0003676">
    <property type="term" value="F:nucleic acid binding"/>
    <property type="evidence" value="ECO:0007669"/>
    <property type="project" value="InterPro"/>
</dbReference>
<reference evidence="2" key="2">
    <citation type="submission" date="2016-06" db="EMBL/GenBank/DDBJ databases">
        <title>The genome of a short-lived fish provides insights into sex chromosome evolution and the genetic control of aging.</title>
        <authorList>
            <person name="Reichwald K."/>
            <person name="Felder M."/>
            <person name="Petzold A."/>
            <person name="Koch P."/>
            <person name="Groth M."/>
            <person name="Platzer M."/>
        </authorList>
    </citation>
    <scope>NUCLEOTIDE SEQUENCE</scope>
    <source>
        <tissue evidence="2">Brain</tissue>
    </source>
</reference>
<gene>
    <name evidence="2" type="primary">BX000999.2</name>
</gene>
<evidence type="ECO:0000313" key="2">
    <source>
        <dbReference type="EMBL" id="SBP26638.1"/>
    </source>
</evidence>
<sequence>SMDVFFPVGTAIFQDDNVRIHRAQIVKEGFREHDTLFSHMPPQSPDLNPIENL</sequence>
<dbReference type="Gene3D" id="3.30.420.10">
    <property type="entry name" value="Ribonuclease H-like superfamily/Ribonuclease H"/>
    <property type="match status" value="1"/>
</dbReference>
<name>A0A1A7Y8P1_9TELE</name>
<accession>A0A1A7Y8P1</accession>
<dbReference type="AlphaFoldDB" id="A0A1A7Y8P1"/>
<dbReference type="EMBL" id="HADX01004406">
    <property type="protein sequence ID" value="SBP26638.1"/>
    <property type="molecule type" value="Transcribed_RNA"/>
</dbReference>
<protein>
    <recommendedName>
        <fullName evidence="1">Tc1-like transposase DDE domain-containing protein</fullName>
    </recommendedName>
</protein>
<feature type="non-terminal residue" evidence="2">
    <location>
        <position position="1"/>
    </location>
</feature>
<feature type="non-terminal residue" evidence="2">
    <location>
        <position position="53"/>
    </location>
</feature>
<organism evidence="2">
    <name type="scientific">Iconisemion striatum</name>
    <dbReference type="NCBI Taxonomy" id="60296"/>
    <lineage>
        <taxon>Eukaryota</taxon>
        <taxon>Metazoa</taxon>
        <taxon>Chordata</taxon>
        <taxon>Craniata</taxon>
        <taxon>Vertebrata</taxon>
        <taxon>Euteleostomi</taxon>
        <taxon>Actinopterygii</taxon>
        <taxon>Neopterygii</taxon>
        <taxon>Teleostei</taxon>
        <taxon>Neoteleostei</taxon>
        <taxon>Acanthomorphata</taxon>
        <taxon>Ovalentaria</taxon>
        <taxon>Atherinomorphae</taxon>
        <taxon>Cyprinodontiformes</taxon>
        <taxon>Nothobranchiidae</taxon>
        <taxon>Iconisemion</taxon>
    </lineage>
</organism>
<dbReference type="InterPro" id="IPR038717">
    <property type="entry name" value="Tc1-like_DDE_dom"/>
</dbReference>
<evidence type="ECO:0000259" key="1">
    <source>
        <dbReference type="Pfam" id="PF13358"/>
    </source>
</evidence>
<dbReference type="InterPro" id="IPR036397">
    <property type="entry name" value="RNaseH_sf"/>
</dbReference>
<reference evidence="2" key="1">
    <citation type="submission" date="2016-05" db="EMBL/GenBank/DDBJ databases">
        <authorList>
            <person name="Lavstsen T."/>
            <person name="Jespersen J.S."/>
        </authorList>
    </citation>
    <scope>NUCLEOTIDE SEQUENCE</scope>
    <source>
        <tissue evidence="2">Brain</tissue>
    </source>
</reference>
<proteinExistence type="predicted"/>
<feature type="domain" description="Tc1-like transposase DDE" evidence="1">
    <location>
        <begin position="16"/>
        <end position="53"/>
    </location>
</feature>